<comment type="caution">
    <text evidence="1">The sequence shown here is derived from an EMBL/GenBank/DDBJ whole genome shotgun (WGS) entry which is preliminary data.</text>
</comment>
<accession>A0AAV0NQ91</accession>
<proteinExistence type="predicted"/>
<feature type="non-terminal residue" evidence="1">
    <location>
        <position position="1"/>
    </location>
</feature>
<protein>
    <submittedName>
        <fullName evidence="1">Uncharacterized protein</fullName>
    </submittedName>
</protein>
<evidence type="ECO:0000313" key="2">
    <source>
        <dbReference type="Proteomes" id="UP001154282"/>
    </source>
</evidence>
<sequence>ERRKRQCRSQPNIDPDPDLIPFLVLAVPFEGSLNEEMNVSGHLT</sequence>
<gene>
    <name evidence="1" type="ORF">LITE_LOCUS34502</name>
</gene>
<reference evidence="1" key="1">
    <citation type="submission" date="2022-08" db="EMBL/GenBank/DDBJ databases">
        <authorList>
            <person name="Gutierrez-Valencia J."/>
        </authorList>
    </citation>
    <scope>NUCLEOTIDE SEQUENCE</scope>
</reference>
<keyword evidence="2" id="KW-1185">Reference proteome</keyword>
<organism evidence="1 2">
    <name type="scientific">Linum tenue</name>
    <dbReference type="NCBI Taxonomy" id="586396"/>
    <lineage>
        <taxon>Eukaryota</taxon>
        <taxon>Viridiplantae</taxon>
        <taxon>Streptophyta</taxon>
        <taxon>Embryophyta</taxon>
        <taxon>Tracheophyta</taxon>
        <taxon>Spermatophyta</taxon>
        <taxon>Magnoliopsida</taxon>
        <taxon>eudicotyledons</taxon>
        <taxon>Gunneridae</taxon>
        <taxon>Pentapetalae</taxon>
        <taxon>rosids</taxon>
        <taxon>fabids</taxon>
        <taxon>Malpighiales</taxon>
        <taxon>Linaceae</taxon>
        <taxon>Linum</taxon>
    </lineage>
</organism>
<dbReference type="EMBL" id="CAMGYJ010000008">
    <property type="protein sequence ID" value="CAI0460534.1"/>
    <property type="molecule type" value="Genomic_DNA"/>
</dbReference>
<evidence type="ECO:0000313" key="1">
    <source>
        <dbReference type="EMBL" id="CAI0460534.1"/>
    </source>
</evidence>
<dbReference type="AlphaFoldDB" id="A0AAV0NQ91"/>
<name>A0AAV0NQ91_9ROSI</name>
<dbReference type="Proteomes" id="UP001154282">
    <property type="component" value="Unassembled WGS sequence"/>
</dbReference>